<evidence type="ECO:0000256" key="2">
    <source>
        <dbReference type="ARBA" id="ARBA00023015"/>
    </source>
</evidence>
<dbReference type="SUPFAM" id="SSF88659">
    <property type="entry name" value="Sigma3 and sigma4 domains of RNA polymerase sigma factors"/>
    <property type="match status" value="1"/>
</dbReference>
<dbReference type="Pfam" id="PF04542">
    <property type="entry name" value="Sigma70_r2"/>
    <property type="match status" value="1"/>
</dbReference>
<dbReference type="Gene3D" id="1.10.1740.10">
    <property type="match status" value="1"/>
</dbReference>
<name>A0AA49GSL8_9BACT</name>
<dbReference type="GO" id="GO:0006352">
    <property type="term" value="P:DNA-templated transcription initiation"/>
    <property type="evidence" value="ECO:0007669"/>
    <property type="project" value="InterPro"/>
</dbReference>
<dbReference type="InterPro" id="IPR007627">
    <property type="entry name" value="RNA_pol_sigma70_r2"/>
</dbReference>
<feature type="domain" description="RNA polymerase sigma-70 region 2" evidence="5">
    <location>
        <begin position="49"/>
        <end position="111"/>
    </location>
</feature>
<dbReference type="AlphaFoldDB" id="A0AA49GSL8"/>
<keyword evidence="2" id="KW-0805">Transcription regulation</keyword>
<accession>A0AA49GSL8</accession>
<dbReference type="InterPro" id="IPR013249">
    <property type="entry name" value="RNA_pol_sigma70_r4_t2"/>
</dbReference>
<evidence type="ECO:0000259" key="5">
    <source>
        <dbReference type="Pfam" id="PF04542"/>
    </source>
</evidence>
<dbReference type="PANTHER" id="PTHR43133:SF46">
    <property type="entry name" value="RNA POLYMERASE SIGMA-70 FACTOR ECF SUBFAMILY"/>
    <property type="match status" value="1"/>
</dbReference>
<evidence type="ECO:0000256" key="1">
    <source>
        <dbReference type="ARBA" id="ARBA00010641"/>
    </source>
</evidence>
<organism evidence="7">
    <name type="scientific">Roseihalotalea indica</name>
    <dbReference type="NCBI Taxonomy" id="2867963"/>
    <lineage>
        <taxon>Bacteria</taxon>
        <taxon>Pseudomonadati</taxon>
        <taxon>Bacteroidota</taxon>
        <taxon>Cytophagia</taxon>
        <taxon>Cytophagales</taxon>
        <taxon>Catalimonadaceae</taxon>
        <taxon>Roseihalotalea</taxon>
    </lineage>
</organism>
<evidence type="ECO:0000313" key="7">
    <source>
        <dbReference type="EMBL" id="WKN39274.1"/>
    </source>
</evidence>
<dbReference type="Gene3D" id="1.10.10.10">
    <property type="entry name" value="Winged helix-like DNA-binding domain superfamily/Winged helix DNA-binding domain"/>
    <property type="match status" value="1"/>
</dbReference>
<evidence type="ECO:0000259" key="6">
    <source>
        <dbReference type="Pfam" id="PF08281"/>
    </source>
</evidence>
<reference evidence="7" key="2">
    <citation type="journal article" date="2024" name="Antonie Van Leeuwenhoek">
        <title>Roseihalotalea indica gen. nov., sp. nov., a halophilic Bacteroidetes from mesopelagic Southwest Indian Ocean with higher carbohydrate metabolic potential.</title>
        <authorList>
            <person name="Chen B."/>
            <person name="Zhang M."/>
            <person name="Lin D."/>
            <person name="Ye J."/>
            <person name="Tang K."/>
        </authorList>
    </citation>
    <scope>NUCLEOTIDE SEQUENCE</scope>
    <source>
        <strain evidence="7">TK19036</strain>
    </source>
</reference>
<dbReference type="GO" id="GO:0016987">
    <property type="term" value="F:sigma factor activity"/>
    <property type="evidence" value="ECO:0007669"/>
    <property type="project" value="UniProtKB-KW"/>
</dbReference>
<comment type="similarity">
    <text evidence="1">Belongs to the sigma-70 factor family. ECF subfamily.</text>
</comment>
<evidence type="ECO:0000256" key="3">
    <source>
        <dbReference type="ARBA" id="ARBA00023082"/>
    </source>
</evidence>
<dbReference type="EMBL" id="CP120682">
    <property type="protein sequence ID" value="WKN39274.1"/>
    <property type="molecule type" value="Genomic_DNA"/>
</dbReference>
<keyword evidence="4" id="KW-0804">Transcription</keyword>
<dbReference type="InterPro" id="IPR036388">
    <property type="entry name" value="WH-like_DNA-bd_sf"/>
</dbReference>
<evidence type="ECO:0000256" key="4">
    <source>
        <dbReference type="ARBA" id="ARBA00023163"/>
    </source>
</evidence>
<gene>
    <name evidence="7" type="ORF">K4G66_11290</name>
</gene>
<feature type="domain" description="RNA polymerase sigma factor 70 region 4 type 2" evidence="6">
    <location>
        <begin position="145"/>
        <end position="192"/>
    </location>
</feature>
<dbReference type="InterPro" id="IPR013324">
    <property type="entry name" value="RNA_pol_sigma_r3/r4-like"/>
</dbReference>
<reference evidence="7" key="1">
    <citation type="journal article" date="2023" name="Comput. Struct. Biotechnol. J.">
        <title>Discovery of a novel marine Bacteroidetes with a rich repertoire of carbohydrate-active enzymes.</title>
        <authorList>
            <person name="Chen B."/>
            <person name="Liu G."/>
            <person name="Chen Q."/>
            <person name="Wang H."/>
            <person name="Liu L."/>
            <person name="Tang K."/>
        </authorList>
    </citation>
    <scope>NUCLEOTIDE SEQUENCE</scope>
    <source>
        <strain evidence="7">TK19036</strain>
    </source>
</reference>
<dbReference type="CDD" id="cd06171">
    <property type="entry name" value="Sigma70_r4"/>
    <property type="match status" value="1"/>
</dbReference>
<protein>
    <submittedName>
        <fullName evidence="7">Sigma-70 family RNA polymerase sigma factor</fullName>
    </submittedName>
</protein>
<sequence length="223" mass="26396">MNSLKRYPPLNLSNKITEIDVSHCTDAQLWEEFKLGNKQAFDYIYDQFFQSLCYYGDKICDDKNLVEDVVQDLFIYLWARKERLGKTTAIKFYLFRCLRRKLIRVVSQEKKRPDPFSTLKKESIPFQLSLQQHTTHTVEEDQLYDKLTQALYQLTERQKEAIYLKFYNNLSFQEVAAVMEIEVRSVYNLIGRTVDILRKNLNQTEVSITTLMVLMLSFLLSAT</sequence>
<dbReference type="InterPro" id="IPR013325">
    <property type="entry name" value="RNA_pol_sigma_r2"/>
</dbReference>
<proteinExistence type="inferred from homology"/>
<keyword evidence="3" id="KW-0731">Sigma factor</keyword>
<dbReference type="InterPro" id="IPR039425">
    <property type="entry name" value="RNA_pol_sigma-70-like"/>
</dbReference>
<dbReference type="Pfam" id="PF08281">
    <property type="entry name" value="Sigma70_r4_2"/>
    <property type="match status" value="1"/>
</dbReference>
<dbReference type="InterPro" id="IPR014284">
    <property type="entry name" value="RNA_pol_sigma-70_dom"/>
</dbReference>
<dbReference type="PANTHER" id="PTHR43133">
    <property type="entry name" value="RNA POLYMERASE ECF-TYPE SIGMA FACTO"/>
    <property type="match status" value="1"/>
</dbReference>
<dbReference type="GO" id="GO:0003677">
    <property type="term" value="F:DNA binding"/>
    <property type="evidence" value="ECO:0007669"/>
    <property type="project" value="InterPro"/>
</dbReference>
<dbReference type="SUPFAM" id="SSF88946">
    <property type="entry name" value="Sigma2 domain of RNA polymerase sigma factors"/>
    <property type="match status" value="1"/>
</dbReference>
<dbReference type="NCBIfam" id="TIGR02937">
    <property type="entry name" value="sigma70-ECF"/>
    <property type="match status" value="1"/>
</dbReference>